<dbReference type="InterPro" id="IPR036947">
    <property type="entry name" value="POLO_box_dom_sf"/>
</dbReference>
<sequence>MSLEKELGNVLKSKPSMKGMKNMEENTDPAAQPLIWVSKWVDFSNKYGFGYELFDDCVGVMFNDFTRIVHLANLKDVHYIERSGSEQYHTTDHTPPALEKKMK</sequence>
<dbReference type="GO" id="GO:0004674">
    <property type="term" value="F:protein serine/threonine kinase activity"/>
    <property type="evidence" value="ECO:0007669"/>
    <property type="project" value="TreeGrafter"/>
</dbReference>
<dbReference type="Gene3D" id="3.30.1120.30">
    <property type="entry name" value="POLO box domain"/>
    <property type="match status" value="2"/>
</dbReference>
<dbReference type="InterPro" id="IPR000959">
    <property type="entry name" value="POLO_box_dom"/>
</dbReference>
<comment type="caution">
    <text evidence="2">The sequence shown here is derived from an EMBL/GenBank/DDBJ whole genome shotgun (WGS) entry which is preliminary data.</text>
</comment>
<dbReference type="EMBL" id="CARXXK010000003">
    <property type="protein sequence ID" value="CAI6360382.1"/>
    <property type="molecule type" value="Genomic_DNA"/>
</dbReference>
<evidence type="ECO:0000313" key="2">
    <source>
        <dbReference type="EMBL" id="CAI6360382.1"/>
    </source>
</evidence>
<dbReference type="PANTHER" id="PTHR24345">
    <property type="entry name" value="SERINE/THREONINE-PROTEIN KINASE PLK"/>
    <property type="match status" value="1"/>
</dbReference>
<evidence type="ECO:0000259" key="1">
    <source>
        <dbReference type="PROSITE" id="PS50078"/>
    </source>
</evidence>
<feature type="domain" description="POLO box" evidence="1">
    <location>
        <begin position="36"/>
        <end position="103"/>
    </location>
</feature>
<evidence type="ECO:0000313" key="3">
    <source>
        <dbReference type="Proteomes" id="UP001160148"/>
    </source>
</evidence>
<dbReference type="GO" id="GO:0000922">
    <property type="term" value="C:spindle pole"/>
    <property type="evidence" value="ECO:0007669"/>
    <property type="project" value="TreeGrafter"/>
</dbReference>
<organism evidence="2 3">
    <name type="scientific">Macrosiphum euphorbiae</name>
    <name type="common">potato aphid</name>
    <dbReference type="NCBI Taxonomy" id="13131"/>
    <lineage>
        <taxon>Eukaryota</taxon>
        <taxon>Metazoa</taxon>
        <taxon>Ecdysozoa</taxon>
        <taxon>Arthropoda</taxon>
        <taxon>Hexapoda</taxon>
        <taxon>Insecta</taxon>
        <taxon>Pterygota</taxon>
        <taxon>Neoptera</taxon>
        <taxon>Paraneoptera</taxon>
        <taxon>Hemiptera</taxon>
        <taxon>Sternorrhyncha</taxon>
        <taxon>Aphidomorpha</taxon>
        <taxon>Aphidoidea</taxon>
        <taxon>Aphididae</taxon>
        <taxon>Macrosiphini</taxon>
        <taxon>Macrosiphum</taxon>
    </lineage>
</organism>
<dbReference type="Proteomes" id="UP001160148">
    <property type="component" value="Unassembled WGS sequence"/>
</dbReference>
<protein>
    <recommendedName>
        <fullName evidence="1">POLO box domain-containing protein</fullName>
    </recommendedName>
</protein>
<dbReference type="PROSITE" id="PS50078">
    <property type="entry name" value="POLO_BOX"/>
    <property type="match status" value="1"/>
</dbReference>
<dbReference type="GO" id="GO:0005634">
    <property type="term" value="C:nucleus"/>
    <property type="evidence" value="ECO:0007669"/>
    <property type="project" value="TreeGrafter"/>
</dbReference>
<keyword evidence="3" id="KW-1185">Reference proteome</keyword>
<dbReference type="GO" id="GO:0005737">
    <property type="term" value="C:cytoplasm"/>
    <property type="evidence" value="ECO:0007669"/>
    <property type="project" value="TreeGrafter"/>
</dbReference>
<dbReference type="GO" id="GO:0005813">
    <property type="term" value="C:centrosome"/>
    <property type="evidence" value="ECO:0007669"/>
    <property type="project" value="TreeGrafter"/>
</dbReference>
<name>A0AAV0WWZ2_9HEMI</name>
<proteinExistence type="predicted"/>
<dbReference type="CDD" id="cd13118">
    <property type="entry name" value="POLO_box_1"/>
    <property type="match status" value="1"/>
</dbReference>
<dbReference type="Pfam" id="PF00659">
    <property type="entry name" value="POLO_box"/>
    <property type="match status" value="1"/>
</dbReference>
<dbReference type="InterPro" id="IPR033701">
    <property type="entry name" value="POLO_box_1"/>
</dbReference>
<reference evidence="2 3" key="1">
    <citation type="submission" date="2023-01" db="EMBL/GenBank/DDBJ databases">
        <authorList>
            <person name="Whitehead M."/>
        </authorList>
    </citation>
    <scope>NUCLEOTIDE SEQUENCE [LARGE SCALE GENOMIC DNA]</scope>
</reference>
<dbReference type="PANTHER" id="PTHR24345:SF93">
    <property type="entry name" value="SERINE_THREONINE-PROTEIN KINASE PLK1"/>
    <property type="match status" value="1"/>
</dbReference>
<gene>
    <name evidence="2" type="ORF">MEUPH1_LOCUS15693</name>
</gene>
<dbReference type="GO" id="GO:0000776">
    <property type="term" value="C:kinetochore"/>
    <property type="evidence" value="ECO:0007669"/>
    <property type="project" value="TreeGrafter"/>
</dbReference>
<dbReference type="GO" id="GO:0007052">
    <property type="term" value="P:mitotic spindle organization"/>
    <property type="evidence" value="ECO:0007669"/>
    <property type="project" value="TreeGrafter"/>
</dbReference>
<dbReference type="SUPFAM" id="SSF82615">
    <property type="entry name" value="Polo-box domain"/>
    <property type="match status" value="1"/>
</dbReference>
<accession>A0AAV0WWZ2</accession>
<dbReference type="AlphaFoldDB" id="A0AAV0WWZ2"/>